<evidence type="ECO:0000313" key="1">
    <source>
        <dbReference type="EMBL" id="KAJ8030744.1"/>
    </source>
</evidence>
<accession>A0A9Q1BQC9</accession>
<gene>
    <name evidence="1" type="ORF">HOLleu_27238</name>
</gene>
<organism evidence="1 2">
    <name type="scientific">Holothuria leucospilota</name>
    <name type="common">Black long sea cucumber</name>
    <name type="synonym">Mertensiothuria leucospilota</name>
    <dbReference type="NCBI Taxonomy" id="206669"/>
    <lineage>
        <taxon>Eukaryota</taxon>
        <taxon>Metazoa</taxon>
        <taxon>Echinodermata</taxon>
        <taxon>Eleutherozoa</taxon>
        <taxon>Echinozoa</taxon>
        <taxon>Holothuroidea</taxon>
        <taxon>Aspidochirotacea</taxon>
        <taxon>Aspidochirotida</taxon>
        <taxon>Holothuriidae</taxon>
        <taxon>Holothuria</taxon>
    </lineage>
</organism>
<proteinExistence type="predicted"/>
<name>A0A9Q1BQC9_HOLLE</name>
<keyword evidence="2" id="KW-1185">Reference proteome</keyword>
<protein>
    <submittedName>
        <fullName evidence="1">Uncharacterized protein</fullName>
    </submittedName>
</protein>
<dbReference type="Proteomes" id="UP001152320">
    <property type="component" value="Chromosome 13"/>
</dbReference>
<dbReference type="AlphaFoldDB" id="A0A9Q1BQC9"/>
<comment type="caution">
    <text evidence="1">The sequence shown here is derived from an EMBL/GenBank/DDBJ whole genome shotgun (WGS) entry which is preliminary data.</text>
</comment>
<evidence type="ECO:0000313" key="2">
    <source>
        <dbReference type="Proteomes" id="UP001152320"/>
    </source>
</evidence>
<sequence length="76" mass="9113">MFVIKEIRFSAYYAGTFHFVPKKSSWLLTRAYLGPCWNMLVPFGTHIKSHFVKDWREYKEDLVGLWLVRTPMMLAR</sequence>
<reference evidence="1" key="1">
    <citation type="submission" date="2021-10" db="EMBL/GenBank/DDBJ databases">
        <title>Tropical sea cucumber genome reveals ecological adaptation and Cuvierian tubules defense mechanism.</title>
        <authorList>
            <person name="Chen T."/>
        </authorList>
    </citation>
    <scope>NUCLEOTIDE SEQUENCE</scope>
    <source>
        <strain evidence="1">Nanhai2018</strain>
        <tissue evidence="1">Muscle</tissue>
    </source>
</reference>
<dbReference type="EMBL" id="JAIZAY010000013">
    <property type="protein sequence ID" value="KAJ8030744.1"/>
    <property type="molecule type" value="Genomic_DNA"/>
</dbReference>